<dbReference type="EMBL" id="RBIQ01000013">
    <property type="protein sequence ID" value="RKR07017.1"/>
    <property type="molecule type" value="Genomic_DNA"/>
</dbReference>
<comment type="caution">
    <text evidence="2">The sequence shown here is derived from an EMBL/GenBank/DDBJ whole genome shotgun (WGS) entry which is preliminary data.</text>
</comment>
<gene>
    <name evidence="2" type="ORF">CLV91_3247</name>
</gene>
<dbReference type="Proteomes" id="UP000269412">
    <property type="component" value="Unassembled WGS sequence"/>
</dbReference>
<feature type="chain" id="PRO_5019764627" description="Lipocalin-like protein" evidence="1">
    <location>
        <begin position="28"/>
        <end position="152"/>
    </location>
</feature>
<reference evidence="2 3" key="1">
    <citation type="submission" date="2018-10" db="EMBL/GenBank/DDBJ databases">
        <title>Genomic Encyclopedia of Archaeal and Bacterial Type Strains, Phase II (KMG-II): from individual species to whole genera.</title>
        <authorList>
            <person name="Goeker M."/>
        </authorList>
    </citation>
    <scope>NUCLEOTIDE SEQUENCE [LARGE SCALE GENOMIC DNA]</scope>
    <source>
        <strain evidence="2 3">DSM 25230</strain>
    </source>
</reference>
<feature type="signal peptide" evidence="1">
    <location>
        <begin position="1"/>
        <end position="27"/>
    </location>
</feature>
<keyword evidence="1" id="KW-0732">Signal</keyword>
<proteinExistence type="predicted"/>
<keyword evidence="3" id="KW-1185">Reference proteome</keyword>
<dbReference type="OrthoDB" id="1441376at2"/>
<dbReference type="AlphaFoldDB" id="A0A495DSN8"/>
<dbReference type="RefSeq" id="WP_121069238.1">
    <property type="nucleotide sequence ID" value="NZ_RBIQ01000013.1"/>
</dbReference>
<evidence type="ECO:0008006" key="4">
    <source>
        <dbReference type="Google" id="ProtNLM"/>
    </source>
</evidence>
<evidence type="ECO:0000256" key="1">
    <source>
        <dbReference type="SAM" id="SignalP"/>
    </source>
</evidence>
<accession>A0A495DSN8</accession>
<organism evidence="2 3">
    <name type="scientific">Maribacter vaceletii</name>
    <dbReference type="NCBI Taxonomy" id="1206816"/>
    <lineage>
        <taxon>Bacteria</taxon>
        <taxon>Pseudomonadati</taxon>
        <taxon>Bacteroidota</taxon>
        <taxon>Flavobacteriia</taxon>
        <taxon>Flavobacteriales</taxon>
        <taxon>Flavobacteriaceae</taxon>
        <taxon>Maribacter</taxon>
    </lineage>
</organism>
<sequence length="152" mass="17385">MKKSTLKKSVLANLFVLGLLYSSCAPKINEKSSNTKNKMDGVWKLSHFYHVANADTLFTNTNKVQHKIYLNGFVIWNADPAPDTSEWHGFGTYTFKNDTITEVLTSMSTSMKSDVNTYVIPIEHNGKTYKQVNTYTRNDTIFKNIEVYKKLD</sequence>
<evidence type="ECO:0000313" key="2">
    <source>
        <dbReference type="EMBL" id="RKR07017.1"/>
    </source>
</evidence>
<name>A0A495DSN8_9FLAO</name>
<evidence type="ECO:0000313" key="3">
    <source>
        <dbReference type="Proteomes" id="UP000269412"/>
    </source>
</evidence>
<protein>
    <recommendedName>
        <fullName evidence="4">Lipocalin-like protein</fullName>
    </recommendedName>
</protein>